<dbReference type="Proteomes" id="UP000199652">
    <property type="component" value="Unassembled WGS sequence"/>
</dbReference>
<comment type="subcellular location">
    <subcellularLocation>
        <location evidence="1 5">Cytoplasm</location>
    </subcellularLocation>
</comment>
<dbReference type="InterPro" id="IPR023584">
    <property type="entry name" value="Ribosome_recyc_fac_dom"/>
</dbReference>
<dbReference type="EMBL" id="FNOU01000013">
    <property type="protein sequence ID" value="SDY00543.1"/>
    <property type="molecule type" value="Genomic_DNA"/>
</dbReference>
<dbReference type="Gene3D" id="3.30.1360.40">
    <property type="match status" value="1"/>
</dbReference>
<dbReference type="InterPro" id="IPR002661">
    <property type="entry name" value="Ribosome_recyc_fac"/>
</dbReference>
<organism evidence="7 8">
    <name type="scientific">Eubacterium barkeri</name>
    <name type="common">Clostridium barkeri</name>
    <dbReference type="NCBI Taxonomy" id="1528"/>
    <lineage>
        <taxon>Bacteria</taxon>
        <taxon>Bacillati</taxon>
        <taxon>Bacillota</taxon>
        <taxon>Clostridia</taxon>
        <taxon>Eubacteriales</taxon>
        <taxon>Eubacteriaceae</taxon>
        <taxon>Eubacterium</taxon>
    </lineage>
</organism>
<evidence type="ECO:0000256" key="5">
    <source>
        <dbReference type="HAMAP-Rule" id="MF_00040"/>
    </source>
</evidence>
<evidence type="ECO:0000256" key="2">
    <source>
        <dbReference type="ARBA" id="ARBA00005912"/>
    </source>
</evidence>
<dbReference type="PANTHER" id="PTHR20982:SF3">
    <property type="entry name" value="MITOCHONDRIAL RIBOSOME RECYCLING FACTOR PSEUDO 1"/>
    <property type="match status" value="1"/>
</dbReference>
<comment type="similarity">
    <text evidence="2 5">Belongs to the RRF family.</text>
</comment>
<name>A0A1H3GB46_EUBBA</name>
<evidence type="ECO:0000256" key="3">
    <source>
        <dbReference type="ARBA" id="ARBA00022490"/>
    </source>
</evidence>
<dbReference type="NCBIfam" id="TIGR00496">
    <property type="entry name" value="frr"/>
    <property type="match status" value="1"/>
</dbReference>
<dbReference type="CDD" id="cd00520">
    <property type="entry name" value="RRF"/>
    <property type="match status" value="1"/>
</dbReference>
<sequence>MLNEIQAKSQDKMDKAINNLNESLAGLRAGRANAHILDKVTVDYYGTPTAVNQMANISIPEPRMIVIQPYDASIMAAIEKAIIASDLGFNPSNDGKIIRLLVPQLTEERRKELVKLTKKYGEECKVAMRNIRRKAVQELKDAEKAGDISEDELHQGEKEIQKLTDDEIKHIDAILKDKEQEILAV</sequence>
<evidence type="ECO:0000256" key="4">
    <source>
        <dbReference type="ARBA" id="ARBA00022917"/>
    </source>
</evidence>
<keyword evidence="4 5" id="KW-0648">Protein biosynthesis</keyword>
<dbReference type="FunFam" id="3.30.1360.40:FF:000001">
    <property type="entry name" value="Ribosome-recycling factor"/>
    <property type="match status" value="1"/>
</dbReference>
<gene>
    <name evidence="5" type="primary">frr</name>
    <name evidence="7" type="ORF">SAMN04488579_11351</name>
</gene>
<accession>A0A1H3GB46</accession>
<proteinExistence type="inferred from homology"/>
<evidence type="ECO:0000313" key="8">
    <source>
        <dbReference type="Proteomes" id="UP000199652"/>
    </source>
</evidence>
<comment type="function">
    <text evidence="5">Responsible for the release of ribosomes from messenger RNA at the termination of protein biosynthesis. May increase the efficiency of translation by recycling ribosomes from one round of translation to another.</text>
</comment>
<dbReference type="GO" id="GO:0006415">
    <property type="term" value="P:translational termination"/>
    <property type="evidence" value="ECO:0007669"/>
    <property type="project" value="UniProtKB-UniRule"/>
</dbReference>
<dbReference type="HAMAP" id="MF_00040">
    <property type="entry name" value="RRF"/>
    <property type="match status" value="1"/>
</dbReference>
<keyword evidence="8" id="KW-1185">Reference proteome</keyword>
<evidence type="ECO:0000313" key="7">
    <source>
        <dbReference type="EMBL" id="SDY00543.1"/>
    </source>
</evidence>
<evidence type="ECO:0000256" key="1">
    <source>
        <dbReference type="ARBA" id="ARBA00004496"/>
    </source>
</evidence>
<dbReference type="SUPFAM" id="SSF55194">
    <property type="entry name" value="Ribosome recycling factor, RRF"/>
    <property type="match status" value="1"/>
</dbReference>
<dbReference type="InterPro" id="IPR036191">
    <property type="entry name" value="RRF_sf"/>
</dbReference>
<dbReference type="GO" id="GO:0005737">
    <property type="term" value="C:cytoplasm"/>
    <property type="evidence" value="ECO:0007669"/>
    <property type="project" value="UniProtKB-SubCell"/>
</dbReference>
<dbReference type="AlphaFoldDB" id="A0A1H3GB46"/>
<keyword evidence="3 5" id="KW-0963">Cytoplasm</keyword>
<dbReference type="GO" id="GO:0043023">
    <property type="term" value="F:ribosomal large subunit binding"/>
    <property type="evidence" value="ECO:0007669"/>
    <property type="project" value="TreeGrafter"/>
</dbReference>
<protein>
    <recommendedName>
        <fullName evidence="5">Ribosome-recycling factor</fullName>
        <shortName evidence="5">RRF</shortName>
    </recommendedName>
    <alternativeName>
        <fullName evidence="5">Ribosome-releasing factor</fullName>
    </alternativeName>
</protein>
<dbReference type="OrthoDB" id="9804006at2"/>
<evidence type="ECO:0000259" key="6">
    <source>
        <dbReference type="Pfam" id="PF01765"/>
    </source>
</evidence>
<feature type="domain" description="Ribosome recycling factor" evidence="6">
    <location>
        <begin position="21"/>
        <end position="183"/>
    </location>
</feature>
<dbReference type="RefSeq" id="WP_090245532.1">
    <property type="nucleotide sequence ID" value="NZ_FNOU01000013.1"/>
</dbReference>
<dbReference type="PANTHER" id="PTHR20982">
    <property type="entry name" value="RIBOSOME RECYCLING FACTOR"/>
    <property type="match status" value="1"/>
</dbReference>
<dbReference type="FunFam" id="1.10.132.20:FF:000001">
    <property type="entry name" value="Ribosome-recycling factor"/>
    <property type="match status" value="1"/>
</dbReference>
<reference evidence="8" key="1">
    <citation type="submission" date="2016-10" db="EMBL/GenBank/DDBJ databases">
        <authorList>
            <person name="Varghese N."/>
            <person name="Submissions S."/>
        </authorList>
    </citation>
    <scope>NUCLEOTIDE SEQUENCE [LARGE SCALE GENOMIC DNA]</scope>
    <source>
        <strain evidence="8">VPI 5359</strain>
    </source>
</reference>
<dbReference type="Gene3D" id="1.10.132.20">
    <property type="entry name" value="Ribosome-recycling factor"/>
    <property type="match status" value="1"/>
</dbReference>
<dbReference type="STRING" id="1528.SAMN04488579_11351"/>
<dbReference type="Pfam" id="PF01765">
    <property type="entry name" value="RRF"/>
    <property type="match status" value="1"/>
</dbReference>